<proteinExistence type="predicted"/>
<dbReference type="SUPFAM" id="SSF56959">
    <property type="entry name" value="Leukocidin-like"/>
    <property type="match status" value="1"/>
</dbReference>
<evidence type="ECO:0000256" key="1">
    <source>
        <dbReference type="ARBA" id="ARBA00022729"/>
    </source>
</evidence>
<evidence type="ECO:0000256" key="2">
    <source>
        <dbReference type="SAM" id="SignalP"/>
    </source>
</evidence>
<accession>A0A4R8RXY5</accession>
<organism evidence="3 4">
    <name type="scientific">Mycobacteroides salmoniphilum</name>
    <dbReference type="NCBI Taxonomy" id="404941"/>
    <lineage>
        <taxon>Bacteria</taxon>
        <taxon>Bacillati</taxon>
        <taxon>Actinomycetota</taxon>
        <taxon>Actinomycetes</taxon>
        <taxon>Mycobacteriales</taxon>
        <taxon>Mycobacteriaceae</taxon>
        <taxon>Mycobacteroides</taxon>
    </lineage>
</organism>
<gene>
    <name evidence="3" type="ORF">DE4585_02904</name>
</gene>
<protein>
    <submittedName>
        <fullName evidence="3">MspA</fullName>
    </submittedName>
</protein>
<evidence type="ECO:0000313" key="3">
    <source>
        <dbReference type="EMBL" id="TDZ79169.1"/>
    </source>
</evidence>
<feature type="signal peptide" evidence="2">
    <location>
        <begin position="1"/>
        <end position="34"/>
    </location>
</feature>
<keyword evidence="1 2" id="KW-0732">Signal</keyword>
<dbReference type="Proteomes" id="UP000295117">
    <property type="component" value="Unassembled WGS sequence"/>
</dbReference>
<dbReference type="InterPro" id="IPR036435">
    <property type="entry name" value="Leukocidin/porin_MspA_sf"/>
</dbReference>
<dbReference type="EMBL" id="PECH01000008">
    <property type="protein sequence ID" value="TDZ79169.1"/>
    <property type="molecule type" value="Genomic_DNA"/>
</dbReference>
<feature type="chain" id="PRO_5020600891" evidence="2">
    <location>
        <begin position="35"/>
        <end position="221"/>
    </location>
</feature>
<name>A0A4R8RXY5_9MYCO</name>
<comment type="caution">
    <text evidence="3">The sequence shown here is derived from an EMBL/GenBank/DDBJ whole genome shotgun (WGS) entry which is preliminary data.</text>
</comment>
<sequence length="221" mass="22455" precursor="true">MFGLGIVMCVIARLVATSLIVAMLGLLAAVPATAEPREMAPQSYSRTTRDGWQLQIRLENERVNAVPNLAAATNSREAFITLSGTATASGGTNPITDSLFVIGYQLGCQSDVSSGLQLGGSAGIAPSVSLGVAPTPSVGVGGSAGVSGFVQTVVQPGVIVNLPMANMVLSHGGTGALDLDNVHVKADACGGDVTIRSFASLRASTETGHTEFAIYGEPIKI</sequence>
<evidence type="ECO:0000313" key="4">
    <source>
        <dbReference type="Proteomes" id="UP000295117"/>
    </source>
</evidence>
<reference evidence="3 4" key="1">
    <citation type="journal article" date="2019" name="Sci. Rep.">
        <title>Extended insight into the Mycobacterium chelonae-abscessus complex through whole genome sequencing of Mycobacterium salmoniphilum outbreak and Mycobacterium salmoniphilum-like strains.</title>
        <authorList>
            <person name="Behra P.R.K."/>
            <person name="Das S."/>
            <person name="Pettersson B.M.F."/>
            <person name="Shirreff L."/>
            <person name="DuCote T."/>
            <person name="Jacobsson K.G."/>
            <person name="Ennis D.G."/>
            <person name="Kirsebom L.A."/>
        </authorList>
    </citation>
    <scope>NUCLEOTIDE SEQUENCE [LARGE SCALE GENOMIC DNA]</scope>
    <source>
        <strain evidence="3 4">DE 4585</strain>
    </source>
</reference>
<dbReference type="InterPro" id="IPR015286">
    <property type="entry name" value="Porin_fam_mycobact-type"/>
</dbReference>
<dbReference type="AlphaFoldDB" id="A0A4R8RXY5"/>
<dbReference type="Gene3D" id="2.60.40.1650">
    <property type="entry name" value="Porin MspA (Ig-like beta-sandwich domain)"/>
    <property type="match status" value="1"/>
</dbReference>
<dbReference type="Pfam" id="PF09203">
    <property type="entry name" value="MspA"/>
    <property type="match status" value="1"/>
</dbReference>